<gene>
    <name evidence="1" type="ORF">EZS28_022832</name>
</gene>
<accession>A0A5J4VGE3</accession>
<protein>
    <submittedName>
        <fullName evidence="1">Uncharacterized protein</fullName>
    </submittedName>
</protein>
<dbReference type="Proteomes" id="UP000324800">
    <property type="component" value="Unassembled WGS sequence"/>
</dbReference>
<sequence length="278" mass="32063">MTSRTTRENYTFNTVEDQNYSYIGPLYSDDNGHILKGLKTILKILHNDPSRLSTETQILILKRVKDFEFSDISDIASLDKDLSKAATNILTEHVDKDDQVSEYLLRTGYFQEVLHILSDQSSLDHVKANHLDVVMKIAEKQQGFDQLRIILQPALEIEKQRGQKNVMQKATMILNQLQSETKYVASSSECNLNIKQGLDIEETYNKISFDDEYFNSENMGLVENKDQLIPQAENLIKEECEQNKDSEIFGEYGEGELIQQFAQVDENEQQHQINYNII</sequence>
<evidence type="ECO:0000313" key="1">
    <source>
        <dbReference type="EMBL" id="KAA6381641.1"/>
    </source>
</evidence>
<proteinExistence type="predicted"/>
<dbReference type="EMBL" id="SNRW01007207">
    <property type="protein sequence ID" value="KAA6381641.1"/>
    <property type="molecule type" value="Genomic_DNA"/>
</dbReference>
<name>A0A5J4VGE3_9EUKA</name>
<comment type="caution">
    <text evidence="1">The sequence shown here is derived from an EMBL/GenBank/DDBJ whole genome shotgun (WGS) entry which is preliminary data.</text>
</comment>
<reference evidence="1 2" key="1">
    <citation type="submission" date="2019-03" db="EMBL/GenBank/DDBJ databases">
        <title>Single cell metagenomics reveals metabolic interactions within the superorganism composed of flagellate Streblomastix strix and complex community of Bacteroidetes bacteria on its surface.</title>
        <authorList>
            <person name="Treitli S.C."/>
            <person name="Kolisko M."/>
            <person name="Husnik F."/>
            <person name="Keeling P."/>
            <person name="Hampl V."/>
        </authorList>
    </citation>
    <scope>NUCLEOTIDE SEQUENCE [LARGE SCALE GENOMIC DNA]</scope>
    <source>
        <strain evidence="1">ST1C</strain>
    </source>
</reference>
<evidence type="ECO:0000313" key="2">
    <source>
        <dbReference type="Proteomes" id="UP000324800"/>
    </source>
</evidence>
<organism evidence="1 2">
    <name type="scientific">Streblomastix strix</name>
    <dbReference type="NCBI Taxonomy" id="222440"/>
    <lineage>
        <taxon>Eukaryota</taxon>
        <taxon>Metamonada</taxon>
        <taxon>Preaxostyla</taxon>
        <taxon>Oxymonadida</taxon>
        <taxon>Streblomastigidae</taxon>
        <taxon>Streblomastix</taxon>
    </lineage>
</organism>
<dbReference type="AlphaFoldDB" id="A0A5J4VGE3"/>